<dbReference type="InterPro" id="IPR010131">
    <property type="entry name" value="MdtP/NodT-like"/>
</dbReference>
<sequence>MRPPRPLTLGALVAVAALAGCATTSPDTAIDPVQQQLRQHTGATLTRWPDAQAPSAETQQRLRTLLAAPLTMDGAVEVALLHHRGLQASLADLGVTQAELAQTTRLPNPGFTFSRTTSGEEIEWERGLHLNLGRLLLMPLTRTLEGHRLAQQQAQTTQRVVTQIASVRRAWVEAVAAEESLRYLHQVHDAAAAGAELARRMAQAGNFNKLALAREQSFEADAVLNVARGERASDAARERLNRALGLWGDQLGYTLPERLPDLPATPTEQPDIERQALAQRLDVQAAKTATAQTARALGLTRTTRFLNVLEVGASRSVTNDGHRSRAWEVGLELPLFDWGDAKVARAEATYTASLHRTAEIAIDARSEVREAYRHWRHTWDIARHVQTAIVPLRQRIRDENVLRYNGMLIGVFELLADARTQIASVNSAIDARREFWLADADLQMAMLGRPTLSAGAAPASSAAADAGGGH</sequence>
<dbReference type="PANTHER" id="PTHR30203">
    <property type="entry name" value="OUTER MEMBRANE CATION EFFLUX PROTEIN"/>
    <property type="match status" value="1"/>
</dbReference>
<dbReference type="Proteomes" id="UP000518288">
    <property type="component" value="Unassembled WGS sequence"/>
</dbReference>
<comment type="caution">
    <text evidence="2">The sequence shown here is derived from an EMBL/GenBank/DDBJ whole genome shotgun (WGS) entry which is preliminary data.</text>
</comment>
<dbReference type="RefSeq" id="WP_179634114.1">
    <property type="nucleotide sequence ID" value="NZ_JACCFH010000001.1"/>
</dbReference>
<accession>A0A7Y9R0R2</accession>
<reference evidence="2 3" key="1">
    <citation type="submission" date="2020-07" db="EMBL/GenBank/DDBJ databases">
        <title>Genomic Encyclopedia of Archaeal and Bacterial Type Strains, Phase II (KMG-II): from individual species to whole genera.</title>
        <authorList>
            <person name="Goeker M."/>
        </authorList>
    </citation>
    <scope>NUCLEOTIDE SEQUENCE [LARGE SCALE GENOMIC DNA]</scope>
    <source>
        <strain evidence="2 3">DSM 21226</strain>
    </source>
</reference>
<evidence type="ECO:0000313" key="2">
    <source>
        <dbReference type="EMBL" id="NYG33338.1"/>
    </source>
</evidence>
<dbReference type="EMBL" id="JACCFH010000001">
    <property type="protein sequence ID" value="NYG33338.1"/>
    <property type="molecule type" value="Genomic_DNA"/>
</dbReference>
<evidence type="ECO:0000256" key="1">
    <source>
        <dbReference type="SAM" id="SignalP"/>
    </source>
</evidence>
<dbReference type="GO" id="GO:0015562">
    <property type="term" value="F:efflux transmembrane transporter activity"/>
    <property type="evidence" value="ECO:0007669"/>
    <property type="project" value="InterPro"/>
</dbReference>
<dbReference type="Gene3D" id="1.20.1600.10">
    <property type="entry name" value="Outer membrane efflux proteins (OEP)"/>
    <property type="match status" value="1"/>
</dbReference>
<gene>
    <name evidence="2" type="ORF">BDD16_002324</name>
</gene>
<dbReference type="AlphaFoldDB" id="A0A7Y9R0R2"/>
<feature type="signal peptide" evidence="1">
    <location>
        <begin position="1"/>
        <end position="29"/>
    </location>
</feature>
<dbReference type="SUPFAM" id="SSF56954">
    <property type="entry name" value="Outer membrane efflux proteins (OEP)"/>
    <property type="match status" value="1"/>
</dbReference>
<dbReference type="PANTHER" id="PTHR30203:SF24">
    <property type="entry name" value="BLR4935 PROTEIN"/>
    <property type="match status" value="1"/>
</dbReference>
<keyword evidence="3" id="KW-1185">Reference proteome</keyword>
<keyword evidence="1" id="KW-0732">Signal</keyword>
<dbReference type="PROSITE" id="PS51257">
    <property type="entry name" value="PROKAR_LIPOPROTEIN"/>
    <property type="match status" value="1"/>
</dbReference>
<organism evidence="2 3">
    <name type="scientific">Sphaerotilus montanus</name>
    <dbReference type="NCBI Taxonomy" id="522889"/>
    <lineage>
        <taxon>Bacteria</taxon>
        <taxon>Pseudomonadati</taxon>
        <taxon>Pseudomonadota</taxon>
        <taxon>Betaproteobacteria</taxon>
        <taxon>Burkholderiales</taxon>
        <taxon>Sphaerotilaceae</taxon>
        <taxon>Sphaerotilus</taxon>
    </lineage>
</organism>
<feature type="chain" id="PRO_5030713341" evidence="1">
    <location>
        <begin position="30"/>
        <end position="470"/>
    </location>
</feature>
<protein>
    <submittedName>
        <fullName evidence="2">Outer membrane protein TolC</fullName>
    </submittedName>
</protein>
<evidence type="ECO:0000313" key="3">
    <source>
        <dbReference type="Proteomes" id="UP000518288"/>
    </source>
</evidence>
<name>A0A7Y9R0R2_9BURK</name>
<proteinExistence type="predicted"/>